<evidence type="ECO:0000256" key="5">
    <source>
        <dbReference type="ARBA" id="ARBA00047400"/>
    </source>
</evidence>
<dbReference type="CDD" id="cd05233">
    <property type="entry name" value="SDR_c"/>
    <property type="match status" value="1"/>
</dbReference>
<evidence type="ECO:0000256" key="1">
    <source>
        <dbReference type="ARBA" id="ARBA00004191"/>
    </source>
</evidence>
<evidence type="ECO:0000313" key="7">
    <source>
        <dbReference type="Proteomes" id="UP001501183"/>
    </source>
</evidence>
<protein>
    <recommendedName>
        <fullName evidence="4">3-oxoacyl-[acyl-carrier-protein] reductase MabA</fullName>
    </recommendedName>
</protein>
<sequence length="247" mass="24753">MVIVGGTSGVGLASARLLARQGVGSLVLVGRDAERGKAAAASVEASGSPARFVAGDAGDGDGCARIVESAAEHLGGIDAMVCSVAQGGSTDVLHRMAVADIVAMLNSVALPPLLLTRAVLPLMREQRSGSIVNIASDAAKTATPGEAVVGAAMAAIVMFSRAVALEAKRYGVRINVLTPSLISGTRVAERIFADEFGSHLFDKVRRKAGLGVPDADDLAELVAFLVGPGAAKITGQAISVNGGVSAA</sequence>
<keyword evidence="3" id="KW-0964">Secreted</keyword>
<comment type="similarity">
    <text evidence="2">Belongs to the short-chain dehydrogenases/reductases (SDR) family.</text>
</comment>
<proteinExistence type="inferred from homology"/>
<comment type="subcellular location">
    <subcellularLocation>
        <location evidence="1">Secreted</location>
        <location evidence="1">Cell wall</location>
    </subcellularLocation>
</comment>
<comment type="catalytic activity">
    <reaction evidence="5">
        <text>a (3R)-hydroxyacyl-[ACP] + NADP(+) = a 3-oxoacyl-[ACP] + NADPH + H(+)</text>
        <dbReference type="Rhea" id="RHEA:17397"/>
        <dbReference type="Rhea" id="RHEA-COMP:9916"/>
        <dbReference type="Rhea" id="RHEA-COMP:9945"/>
        <dbReference type="ChEBI" id="CHEBI:15378"/>
        <dbReference type="ChEBI" id="CHEBI:57783"/>
        <dbReference type="ChEBI" id="CHEBI:58349"/>
        <dbReference type="ChEBI" id="CHEBI:78776"/>
        <dbReference type="ChEBI" id="CHEBI:78827"/>
        <dbReference type="EC" id="1.1.1.100"/>
    </reaction>
    <physiologicalReaction direction="right-to-left" evidence="5">
        <dbReference type="Rhea" id="RHEA:17399"/>
    </physiologicalReaction>
</comment>
<dbReference type="Pfam" id="PF13561">
    <property type="entry name" value="adh_short_C2"/>
    <property type="match status" value="1"/>
</dbReference>
<dbReference type="RefSeq" id="WP_345353583.1">
    <property type="nucleotide sequence ID" value="NZ_BAABFB010000097.1"/>
</dbReference>
<gene>
    <name evidence="6" type="ORF">GCM10023094_56400</name>
</gene>
<evidence type="ECO:0000256" key="3">
    <source>
        <dbReference type="ARBA" id="ARBA00022512"/>
    </source>
</evidence>
<organism evidence="6 7">
    <name type="scientific">Rhodococcus olei</name>
    <dbReference type="NCBI Taxonomy" id="2161675"/>
    <lineage>
        <taxon>Bacteria</taxon>
        <taxon>Bacillati</taxon>
        <taxon>Actinomycetota</taxon>
        <taxon>Actinomycetes</taxon>
        <taxon>Mycobacteriales</taxon>
        <taxon>Nocardiaceae</taxon>
        <taxon>Rhodococcus</taxon>
    </lineage>
</organism>
<dbReference type="SUPFAM" id="SSF51735">
    <property type="entry name" value="NAD(P)-binding Rossmann-fold domains"/>
    <property type="match status" value="1"/>
</dbReference>
<dbReference type="PRINTS" id="PR00081">
    <property type="entry name" value="GDHRDH"/>
</dbReference>
<dbReference type="Gene3D" id="3.40.50.720">
    <property type="entry name" value="NAD(P)-binding Rossmann-like Domain"/>
    <property type="match status" value="1"/>
</dbReference>
<dbReference type="InterPro" id="IPR002347">
    <property type="entry name" value="SDR_fam"/>
</dbReference>
<evidence type="ECO:0000256" key="2">
    <source>
        <dbReference type="ARBA" id="ARBA00006484"/>
    </source>
</evidence>
<name>A0ABP8PTQ7_9NOCA</name>
<dbReference type="Proteomes" id="UP001501183">
    <property type="component" value="Unassembled WGS sequence"/>
</dbReference>
<dbReference type="EMBL" id="BAABFB010000097">
    <property type="protein sequence ID" value="GAA4491731.1"/>
    <property type="molecule type" value="Genomic_DNA"/>
</dbReference>
<dbReference type="PANTHER" id="PTHR42879">
    <property type="entry name" value="3-OXOACYL-(ACYL-CARRIER-PROTEIN) REDUCTASE"/>
    <property type="match status" value="1"/>
</dbReference>
<dbReference type="PANTHER" id="PTHR42879:SF6">
    <property type="entry name" value="NADPH-DEPENDENT REDUCTASE BACG"/>
    <property type="match status" value="1"/>
</dbReference>
<comment type="caution">
    <text evidence="6">The sequence shown here is derived from an EMBL/GenBank/DDBJ whole genome shotgun (WGS) entry which is preliminary data.</text>
</comment>
<reference evidence="7" key="1">
    <citation type="journal article" date="2019" name="Int. J. Syst. Evol. Microbiol.">
        <title>The Global Catalogue of Microorganisms (GCM) 10K type strain sequencing project: providing services to taxonomists for standard genome sequencing and annotation.</title>
        <authorList>
            <consortium name="The Broad Institute Genomics Platform"/>
            <consortium name="The Broad Institute Genome Sequencing Center for Infectious Disease"/>
            <person name="Wu L."/>
            <person name="Ma J."/>
        </authorList>
    </citation>
    <scope>NUCLEOTIDE SEQUENCE [LARGE SCALE GENOMIC DNA]</scope>
    <source>
        <strain evidence="7">JCM 32206</strain>
    </source>
</reference>
<evidence type="ECO:0000256" key="4">
    <source>
        <dbReference type="ARBA" id="ARBA00040781"/>
    </source>
</evidence>
<evidence type="ECO:0000313" key="6">
    <source>
        <dbReference type="EMBL" id="GAA4491731.1"/>
    </source>
</evidence>
<keyword evidence="7" id="KW-1185">Reference proteome</keyword>
<accession>A0ABP8PTQ7</accession>
<dbReference type="InterPro" id="IPR036291">
    <property type="entry name" value="NAD(P)-bd_dom_sf"/>
</dbReference>
<dbReference type="InterPro" id="IPR050259">
    <property type="entry name" value="SDR"/>
</dbReference>
<keyword evidence="3" id="KW-0134">Cell wall</keyword>